<dbReference type="EMBL" id="BAABWH010000002">
    <property type="protein sequence ID" value="GAA6144748.1"/>
    <property type="molecule type" value="Genomic_DNA"/>
</dbReference>
<evidence type="ECO:0000313" key="3">
    <source>
        <dbReference type="Proteomes" id="UP001481413"/>
    </source>
</evidence>
<organism evidence="2 3">
    <name type="scientific">Thalassolituus maritimus</name>
    <dbReference type="NCBI Taxonomy" id="484498"/>
    <lineage>
        <taxon>Bacteria</taxon>
        <taxon>Pseudomonadati</taxon>
        <taxon>Pseudomonadota</taxon>
        <taxon>Gammaproteobacteria</taxon>
        <taxon>Oceanospirillales</taxon>
        <taxon>Oceanospirillaceae</taxon>
        <taxon>Thalassolituus</taxon>
    </lineage>
</organism>
<keyword evidence="3" id="KW-1185">Reference proteome</keyword>
<sequence>MLAVLLLQSLAPYNEITDIFSADPNAADLAHHSSDHHPDNPQASDHQHGFVHSEHNENEPCENSGHAECHAHQHVTPTTLPQRWSIPKLSSVIIKQPRPFLRTPQSPVTGIYRPPIA</sequence>
<accession>A0ABP9ZX93</accession>
<reference evidence="2 3" key="1">
    <citation type="submission" date="2024-04" db="EMBL/GenBank/DDBJ databases">
        <title>Draft genome sequence of Thalassolituus maritimus NBRC 116585.</title>
        <authorList>
            <person name="Miyakawa T."/>
            <person name="Kusuya Y."/>
            <person name="Miura T."/>
        </authorList>
    </citation>
    <scope>NUCLEOTIDE SEQUENCE [LARGE SCALE GENOMIC DNA]</scope>
    <source>
        <strain evidence="2 3">5NW40-0001</strain>
    </source>
</reference>
<feature type="compositionally biased region" description="Basic and acidic residues" evidence="1">
    <location>
        <begin position="29"/>
        <end position="58"/>
    </location>
</feature>
<gene>
    <name evidence="2" type="ORF">NBRC116585_08650</name>
</gene>
<protein>
    <submittedName>
        <fullName evidence="2">Uncharacterized protein</fullName>
    </submittedName>
</protein>
<evidence type="ECO:0000313" key="2">
    <source>
        <dbReference type="EMBL" id="GAA6144748.1"/>
    </source>
</evidence>
<dbReference type="Proteomes" id="UP001481413">
    <property type="component" value="Unassembled WGS sequence"/>
</dbReference>
<evidence type="ECO:0000256" key="1">
    <source>
        <dbReference type="SAM" id="MobiDB-lite"/>
    </source>
</evidence>
<proteinExistence type="predicted"/>
<feature type="region of interest" description="Disordered" evidence="1">
    <location>
        <begin position="27"/>
        <end position="82"/>
    </location>
</feature>
<comment type="caution">
    <text evidence="2">The sequence shown here is derived from an EMBL/GenBank/DDBJ whole genome shotgun (WGS) entry which is preliminary data.</text>
</comment>
<name>A0ABP9ZX93_9GAMM</name>